<dbReference type="SUPFAM" id="SSF46785">
    <property type="entry name" value="Winged helix' DNA-binding domain"/>
    <property type="match status" value="1"/>
</dbReference>
<proteinExistence type="inferred from homology"/>
<dbReference type="InterPro" id="IPR036388">
    <property type="entry name" value="WH-like_DNA-bd_sf"/>
</dbReference>
<comment type="similarity">
    <text evidence="1">Belongs to the LysR transcriptional regulatory family.</text>
</comment>
<protein>
    <submittedName>
        <fullName evidence="6">LysR family transcriptional regulator</fullName>
    </submittedName>
</protein>
<evidence type="ECO:0000256" key="1">
    <source>
        <dbReference type="ARBA" id="ARBA00009437"/>
    </source>
</evidence>
<reference evidence="6 7" key="1">
    <citation type="submission" date="2017-06" db="EMBL/GenBank/DDBJ databases">
        <title>Herbaspirillum phytohormonus sp. nov., isolated from the root nodule of Robinia pseudoacacia in lead-zinc mine.</title>
        <authorList>
            <person name="Fan M."/>
            <person name="Lin Y."/>
        </authorList>
    </citation>
    <scope>NUCLEOTIDE SEQUENCE [LARGE SCALE GENOMIC DNA]</scope>
    <source>
        <strain evidence="6 7">HZ10</strain>
    </source>
</reference>
<dbReference type="InterPro" id="IPR000847">
    <property type="entry name" value="LysR_HTH_N"/>
</dbReference>
<dbReference type="SUPFAM" id="SSF53850">
    <property type="entry name" value="Periplasmic binding protein-like II"/>
    <property type="match status" value="1"/>
</dbReference>
<dbReference type="InterPro" id="IPR005119">
    <property type="entry name" value="LysR_subst-bd"/>
</dbReference>
<accession>A0A246WR66</accession>
<dbReference type="GO" id="GO:0032993">
    <property type="term" value="C:protein-DNA complex"/>
    <property type="evidence" value="ECO:0007669"/>
    <property type="project" value="TreeGrafter"/>
</dbReference>
<dbReference type="GO" id="GO:0003677">
    <property type="term" value="F:DNA binding"/>
    <property type="evidence" value="ECO:0007669"/>
    <property type="project" value="UniProtKB-KW"/>
</dbReference>
<evidence type="ECO:0000313" key="6">
    <source>
        <dbReference type="EMBL" id="OWY28875.1"/>
    </source>
</evidence>
<dbReference type="Proteomes" id="UP000197596">
    <property type="component" value="Unassembled WGS sequence"/>
</dbReference>
<dbReference type="AlphaFoldDB" id="A0A246WR66"/>
<dbReference type="InterPro" id="IPR036390">
    <property type="entry name" value="WH_DNA-bd_sf"/>
</dbReference>
<feature type="domain" description="HTH lysR-type" evidence="5">
    <location>
        <begin position="5"/>
        <end position="62"/>
    </location>
</feature>
<dbReference type="Pfam" id="PF00126">
    <property type="entry name" value="HTH_1"/>
    <property type="match status" value="1"/>
</dbReference>
<dbReference type="GO" id="GO:0003700">
    <property type="term" value="F:DNA-binding transcription factor activity"/>
    <property type="evidence" value="ECO:0007669"/>
    <property type="project" value="InterPro"/>
</dbReference>
<dbReference type="Gene3D" id="1.10.10.10">
    <property type="entry name" value="Winged helix-like DNA-binding domain superfamily/Winged helix DNA-binding domain"/>
    <property type="match status" value="1"/>
</dbReference>
<dbReference type="Pfam" id="PF03466">
    <property type="entry name" value="LysR_substrate"/>
    <property type="match status" value="2"/>
</dbReference>
<evidence type="ECO:0000259" key="5">
    <source>
        <dbReference type="PROSITE" id="PS50931"/>
    </source>
</evidence>
<dbReference type="Gene3D" id="3.40.190.10">
    <property type="entry name" value="Periplasmic binding protein-like II"/>
    <property type="match status" value="4"/>
</dbReference>
<keyword evidence="2" id="KW-0805">Transcription regulation</keyword>
<dbReference type="EMBL" id="NJGU01000006">
    <property type="protein sequence ID" value="OWY28875.1"/>
    <property type="molecule type" value="Genomic_DNA"/>
</dbReference>
<dbReference type="PROSITE" id="PS50931">
    <property type="entry name" value="HTH_LYSR"/>
    <property type="match status" value="1"/>
</dbReference>
<dbReference type="InterPro" id="IPR037410">
    <property type="entry name" value="BudR_PBP2"/>
</dbReference>
<keyword evidence="3" id="KW-0238">DNA-binding</keyword>
<dbReference type="PRINTS" id="PR00039">
    <property type="entry name" value="HTHLYSR"/>
</dbReference>
<dbReference type="PANTHER" id="PTHR30346">
    <property type="entry name" value="TRANSCRIPTIONAL DUAL REGULATOR HCAR-RELATED"/>
    <property type="match status" value="1"/>
</dbReference>
<comment type="caution">
    <text evidence="6">The sequence shown here is derived from an EMBL/GenBank/DDBJ whole genome shotgun (WGS) entry which is preliminary data.</text>
</comment>
<organism evidence="6 7">
    <name type="scientific">Herbaspirillum robiniae</name>
    <dbReference type="NCBI Taxonomy" id="2014887"/>
    <lineage>
        <taxon>Bacteria</taxon>
        <taxon>Pseudomonadati</taxon>
        <taxon>Pseudomonadota</taxon>
        <taxon>Betaproteobacteria</taxon>
        <taxon>Burkholderiales</taxon>
        <taxon>Oxalobacteraceae</taxon>
        <taxon>Herbaspirillum</taxon>
    </lineage>
</organism>
<evidence type="ECO:0000256" key="4">
    <source>
        <dbReference type="ARBA" id="ARBA00023163"/>
    </source>
</evidence>
<dbReference type="PANTHER" id="PTHR30346:SF30">
    <property type="entry name" value="SMALL NEUTRAL PROTEASE REGULATORY PROTEIN"/>
    <property type="match status" value="1"/>
</dbReference>
<evidence type="ECO:0000256" key="3">
    <source>
        <dbReference type="ARBA" id="ARBA00023125"/>
    </source>
</evidence>
<dbReference type="CDD" id="cd08451">
    <property type="entry name" value="PBP2_BudR"/>
    <property type="match status" value="1"/>
</dbReference>
<evidence type="ECO:0000313" key="7">
    <source>
        <dbReference type="Proteomes" id="UP000197596"/>
    </source>
</evidence>
<dbReference type="FunFam" id="1.10.10.10:FF:000001">
    <property type="entry name" value="LysR family transcriptional regulator"/>
    <property type="match status" value="1"/>
</dbReference>
<gene>
    <name evidence="6" type="ORF">CEJ42_12980</name>
</gene>
<evidence type="ECO:0000256" key="2">
    <source>
        <dbReference type="ARBA" id="ARBA00023015"/>
    </source>
</evidence>
<sequence length="324" mass="34403">MSPNIDLRLLRYFIAVAEEGHLTKAALRIGIQQPPLSQQIRVLEKELGVTLFNRLPRGMELTESGVALLADARAILAQLESTVAGVRRIAAGKMGRIAVGFTESASLHPFVHSVIRAFRAAAPDVALKVEETNTHELVEALRQKRLDLAFVRSPVGDATGLTMETMLVEEMVAALPVDHPLAAGARKNGGNGGRNGARKGGGNNSIALASLAEESFIMTRRPSGPGLYDTIIAACHAAGFSPRVMQESSKNLSTLSLVAAGLGVSVIPASLTRVNAEGIAYLKLSDAPELKAPLHLAYREGEISGAAALMREEAIKLGAQQKRR</sequence>
<dbReference type="RefSeq" id="WP_088751342.1">
    <property type="nucleotide sequence ID" value="NZ_NJGU01000006.1"/>
</dbReference>
<keyword evidence="4" id="KW-0804">Transcription</keyword>
<name>A0A246WR66_9BURK</name>